<evidence type="ECO:0000256" key="1">
    <source>
        <dbReference type="ARBA" id="ARBA00004328"/>
    </source>
</evidence>
<protein>
    <submittedName>
        <fullName evidence="6">DNA directed RNA polymerase subunit L</fullName>
    </submittedName>
</protein>
<dbReference type="GO" id="GO:0044423">
    <property type="term" value="C:virion component"/>
    <property type="evidence" value="ECO:0007669"/>
    <property type="project" value="UniProtKB-KW"/>
</dbReference>
<dbReference type="EMBL" id="MK072432">
    <property type="protein sequence ID" value="AYV84890.1"/>
    <property type="molecule type" value="Genomic_DNA"/>
</dbReference>
<comment type="subcellular location">
    <subcellularLocation>
        <location evidence="1">Virion</location>
    </subcellularLocation>
</comment>
<feature type="domain" description="DNA-directed RNA polymerase RBP11-like dimerisation" evidence="5">
    <location>
        <begin position="255"/>
        <end position="327"/>
    </location>
</feature>
<keyword evidence="3" id="KW-0946">Virion</keyword>
<dbReference type="InterPro" id="IPR009025">
    <property type="entry name" value="RBP11-like_dimer"/>
</dbReference>
<dbReference type="SUPFAM" id="SSF55257">
    <property type="entry name" value="RBP11-like subunits of RNA polymerase"/>
    <property type="match status" value="2"/>
</dbReference>
<dbReference type="GO" id="GO:0006351">
    <property type="term" value="P:DNA-templated transcription"/>
    <property type="evidence" value="ECO:0007669"/>
    <property type="project" value="InterPro"/>
</dbReference>
<organism evidence="6">
    <name type="scientific">Hyperionvirus sp</name>
    <dbReference type="NCBI Taxonomy" id="2487770"/>
    <lineage>
        <taxon>Viruses</taxon>
        <taxon>Varidnaviria</taxon>
        <taxon>Bamfordvirae</taxon>
        <taxon>Nucleocytoviricota</taxon>
        <taxon>Megaviricetes</taxon>
        <taxon>Imitervirales</taxon>
        <taxon>Mimiviridae</taxon>
        <taxon>Klosneuvirinae</taxon>
    </lineage>
</organism>
<evidence type="ECO:0000256" key="4">
    <source>
        <dbReference type="ARBA" id="ARBA00023163"/>
    </source>
</evidence>
<dbReference type="SUPFAM" id="SSF56553">
    <property type="entry name" value="Insert subdomain of RNA polymerase alpha subunit"/>
    <property type="match status" value="1"/>
</dbReference>
<reference evidence="6" key="1">
    <citation type="submission" date="2018-10" db="EMBL/GenBank/DDBJ databases">
        <title>Hidden diversity of soil giant viruses.</title>
        <authorList>
            <person name="Schulz F."/>
            <person name="Alteio L."/>
            <person name="Goudeau D."/>
            <person name="Ryan E.M."/>
            <person name="Malmstrom R.R."/>
            <person name="Blanchard J."/>
            <person name="Woyke T."/>
        </authorList>
    </citation>
    <scope>NUCLEOTIDE SEQUENCE</scope>
    <source>
        <strain evidence="6">HYV1</strain>
    </source>
</reference>
<dbReference type="InterPro" id="IPR036603">
    <property type="entry name" value="RBP11-like"/>
</dbReference>
<name>A0A3G5ACJ6_9VIRU</name>
<evidence type="ECO:0000313" key="6">
    <source>
        <dbReference type="EMBL" id="AYV84890.1"/>
    </source>
</evidence>
<sequence length="347" mass="40314">MHKKKIDITVKEVEYIPLNGFISSKLTLDLSGKDMHYTVANTLRRVSYDDIPTYAFVYVNIEHNNSKAFDNDFMVDNLRQLPVPNIQNDLFYLHPKYWQNVDYYDKAREKHESEKLIEITVNAYNNTNEIMVVTTKDIAYYIEGEPAEYVSPNKNEPIVIIELLPNQTFKCQLRACLGVGERDSIWFASKLAYYEYDEANPRKILFSLEASPQLPEYEVLLKCCRLIKLKLNGIYSEIENRIKTKEILPAQTIFLEFTNEDHTIGSLINNALQEHPHIAFAGVSKPDHLLKMIRFKMSSTDDVDSPLEPLFEVLKYLTNIFDNLENQFIKLGKIPTDDEKPSKKKTK</sequence>
<keyword evidence="2" id="KW-0240">DNA-directed RNA polymerase</keyword>
<dbReference type="GO" id="GO:0000428">
    <property type="term" value="C:DNA-directed RNA polymerase complex"/>
    <property type="evidence" value="ECO:0007669"/>
    <property type="project" value="UniProtKB-KW"/>
</dbReference>
<accession>A0A3G5ACJ6</accession>
<evidence type="ECO:0000256" key="2">
    <source>
        <dbReference type="ARBA" id="ARBA00022478"/>
    </source>
</evidence>
<dbReference type="Gene3D" id="2.170.120.12">
    <property type="entry name" value="DNA-directed RNA polymerase, insert domain"/>
    <property type="match status" value="1"/>
</dbReference>
<dbReference type="GO" id="GO:0046983">
    <property type="term" value="F:protein dimerization activity"/>
    <property type="evidence" value="ECO:0007669"/>
    <property type="project" value="InterPro"/>
</dbReference>
<evidence type="ECO:0000256" key="3">
    <source>
        <dbReference type="ARBA" id="ARBA00022844"/>
    </source>
</evidence>
<dbReference type="Gene3D" id="3.30.1360.10">
    <property type="entry name" value="RNA polymerase, RBP11-like subunit"/>
    <property type="match status" value="1"/>
</dbReference>
<dbReference type="Pfam" id="PF13656">
    <property type="entry name" value="RNA_pol_L_2"/>
    <property type="match status" value="1"/>
</dbReference>
<evidence type="ECO:0000259" key="5">
    <source>
        <dbReference type="Pfam" id="PF13656"/>
    </source>
</evidence>
<keyword evidence="4" id="KW-0804">Transcription</keyword>
<gene>
    <name evidence="6" type="ORF">Hyperionvirus50_2</name>
</gene>
<proteinExistence type="predicted"/>
<dbReference type="InterPro" id="IPR036643">
    <property type="entry name" value="RNApol_insert_sf"/>
</dbReference>